<evidence type="ECO:0000313" key="3">
    <source>
        <dbReference type="Proteomes" id="UP000266313"/>
    </source>
</evidence>
<gene>
    <name evidence="2" type="ORF">sS8_1714</name>
</gene>
<feature type="transmembrane region" description="Helical" evidence="1">
    <location>
        <begin position="68"/>
        <end position="90"/>
    </location>
</feature>
<dbReference type="InterPro" id="IPR046130">
    <property type="entry name" value="DUF6127"/>
</dbReference>
<name>A0A250KRU9_9GAMM</name>
<reference evidence="2 3" key="1">
    <citation type="submission" date="2016-12" db="EMBL/GenBank/DDBJ databases">
        <title>Genome sequencing of Methylocaldum marinum.</title>
        <authorList>
            <person name="Takeuchi M."/>
            <person name="Kamagata Y."/>
            <person name="Hiraoka S."/>
            <person name="Oshima K."/>
            <person name="Hattori M."/>
            <person name="Iwasaki W."/>
        </authorList>
    </citation>
    <scope>NUCLEOTIDE SEQUENCE [LARGE SCALE GENOMIC DNA]</scope>
    <source>
        <strain evidence="2 3">S8</strain>
    </source>
</reference>
<evidence type="ECO:0000313" key="2">
    <source>
        <dbReference type="EMBL" id="BBA33671.1"/>
    </source>
</evidence>
<organism evidence="2 3">
    <name type="scientific">Methylocaldum marinum</name>
    <dbReference type="NCBI Taxonomy" id="1432792"/>
    <lineage>
        <taxon>Bacteria</taxon>
        <taxon>Pseudomonadati</taxon>
        <taxon>Pseudomonadota</taxon>
        <taxon>Gammaproteobacteria</taxon>
        <taxon>Methylococcales</taxon>
        <taxon>Methylococcaceae</taxon>
        <taxon>Methylocaldum</taxon>
    </lineage>
</organism>
<dbReference type="EMBL" id="AP017928">
    <property type="protein sequence ID" value="BBA33671.1"/>
    <property type="molecule type" value="Genomic_DNA"/>
</dbReference>
<keyword evidence="1" id="KW-0472">Membrane</keyword>
<dbReference type="Pfam" id="PF19622">
    <property type="entry name" value="DUF6127"/>
    <property type="match status" value="1"/>
</dbReference>
<accession>A0A250KRU9</accession>
<dbReference type="OrthoDB" id="8480762at2"/>
<protein>
    <submittedName>
        <fullName evidence="2">Transmembrane protein</fullName>
    </submittedName>
</protein>
<keyword evidence="3" id="KW-1185">Reference proteome</keyword>
<dbReference type="RefSeq" id="WP_119629251.1">
    <property type="nucleotide sequence ID" value="NZ_AP017928.1"/>
</dbReference>
<dbReference type="KEGG" id="mmai:sS8_1714"/>
<evidence type="ECO:0000256" key="1">
    <source>
        <dbReference type="SAM" id="Phobius"/>
    </source>
</evidence>
<keyword evidence="1" id="KW-1133">Transmembrane helix</keyword>
<dbReference type="AlphaFoldDB" id="A0A250KRU9"/>
<dbReference type="Proteomes" id="UP000266313">
    <property type="component" value="Chromosome"/>
</dbReference>
<keyword evidence="1 2" id="KW-0812">Transmembrane</keyword>
<sequence>MTDPQKPALVDSMLLLRKEDFEDLLDRAAERGAKRALADVGLDGDDAAHDIRELRGLLDAFNTAKHTAWQTVIKMITTGFLLALVAGALIKFKVFGGGQ</sequence>
<proteinExistence type="predicted"/>